<keyword evidence="3" id="KW-1185">Reference proteome</keyword>
<evidence type="ECO:0000313" key="2">
    <source>
        <dbReference type="EnsemblPlants" id="cds.evm.model.09.819"/>
    </source>
</evidence>
<dbReference type="Gramene" id="evm.model.09.819">
    <property type="protein sequence ID" value="cds.evm.model.09.819"/>
    <property type="gene ID" value="evm.TU.09.819"/>
</dbReference>
<dbReference type="AlphaFoldDB" id="A0A803QHG7"/>
<organism evidence="2 3">
    <name type="scientific">Cannabis sativa</name>
    <name type="common">Hemp</name>
    <name type="synonym">Marijuana</name>
    <dbReference type="NCBI Taxonomy" id="3483"/>
    <lineage>
        <taxon>Eukaryota</taxon>
        <taxon>Viridiplantae</taxon>
        <taxon>Streptophyta</taxon>
        <taxon>Embryophyta</taxon>
        <taxon>Tracheophyta</taxon>
        <taxon>Spermatophyta</taxon>
        <taxon>Magnoliopsida</taxon>
        <taxon>eudicotyledons</taxon>
        <taxon>Gunneridae</taxon>
        <taxon>Pentapetalae</taxon>
        <taxon>rosids</taxon>
        <taxon>fabids</taxon>
        <taxon>Rosales</taxon>
        <taxon>Cannabaceae</taxon>
        <taxon>Cannabis</taxon>
    </lineage>
</organism>
<name>A0A803QHG7_CANSA</name>
<dbReference type="EnsemblPlants" id="evm.model.09.819">
    <property type="protein sequence ID" value="cds.evm.model.09.819"/>
    <property type="gene ID" value="evm.TU.09.819"/>
</dbReference>
<evidence type="ECO:0000256" key="1">
    <source>
        <dbReference type="SAM" id="MobiDB-lite"/>
    </source>
</evidence>
<dbReference type="EMBL" id="UZAU01000739">
    <property type="status" value="NOT_ANNOTATED_CDS"/>
    <property type="molecule type" value="Genomic_DNA"/>
</dbReference>
<dbReference type="Proteomes" id="UP000596661">
    <property type="component" value="Chromosome 9"/>
</dbReference>
<protein>
    <submittedName>
        <fullName evidence="2">Uncharacterized protein</fullName>
    </submittedName>
</protein>
<reference evidence="2" key="1">
    <citation type="submission" date="2018-11" db="EMBL/GenBank/DDBJ databases">
        <authorList>
            <person name="Grassa J C."/>
        </authorList>
    </citation>
    <scope>NUCLEOTIDE SEQUENCE [LARGE SCALE GENOMIC DNA]</scope>
</reference>
<evidence type="ECO:0000313" key="3">
    <source>
        <dbReference type="Proteomes" id="UP000596661"/>
    </source>
</evidence>
<sequence>MKEFLDRADGFIKLEEVLRQAQTVKVGNRQSQGALQPHDFPGAQASTSTSAQTSSGETNKARECYVQTLHHKPESDIPVVKERGSKQPKLEEPTISFTEGDVAQRESNNQNSDGPVHLNQHTLSFQCHDRSTSHVQPKGGDIYLPPLPEVPNKARAVVENEETDLPSIQTEDEEQPASEIFLDTCENLEGDPIDEVPSETIATPKFVSWAKEVEKADYHAKAKDV</sequence>
<proteinExistence type="predicted"/>
<reference evidence="2" key="2">
    <citation type="submission" date="2021-03" db="UniProtKB">
        <authorList>
            <consortium name="EnsemblPlants"/>
        </authorList>
    </citation>
    <scope>IDENTIFICATION</scope>
</reference>
<feature type="region of interest" description="Disordered" evidence="1">
    <location>
        <begin position="28"/>
        <end position="59"/>
    </location>
</feature>
<accession>A0A803QHG7</accession>
<feature type="compositionally biased region" description="Low complexity" evidence="1">
    <location>
        <begin position="43"/>
        <end position="55"/>
    </location>
</feature>